<comment type="similarity">
    <text evidence="11">Belongs to the NAD-dependent DNA ligase family. LigA subfamily.</text>
</comment>
<gene>
    <name evidence="11 15" type="primary">ligA</name>
    <name evidence="15" type="ORF">Rhal01_00134</name>
</gene>
<dbReference type="PROSITE" id="PS50172">
    <property type="entry name" value="BRCT"/>
    <property type="match status" value="1"/>
</dbReference>
<keyword evidence="6 11" id="KW-0862">Zinc</keyword>
<comment type="cofactor">
    <cofactor evidence="11">
        <name>Mg(2+)</name>
        <dbReference type="ChEBI" id="CHEBI:18420"/>
    </cofactor>
    <cofactor evidence="11">
        <name>Mn(2+)</name>
        <dbReference type="ChEBI" id="CHEBI:29035"/>
    </cofactor>
</comment>
<protein>
    <recommendedName>
        <fullName evidence="11 12">DNA ligase</fullName>
        <ecNumber evidence="11 12">6.5.1.2</ecNumber>
    </recommendedName>
    <alternativeName>
        <fullName evidence="11">Polydeoxyribonucleotide synthase [NAD(+)]</fullName>
    </alternativeName>
</protein>
<dbReference type="CDD" id="cd17748">
    <property type="entry name" value="BRCT_DNA_ligase_like"/>
    <property type="match status" value="1"/>
</dbReference>
<evidence type="ECO:0000259" key="14">
    <source>
        <dbReference type="PROSITE" id="PS50172"/>
    </source>
</evidence>
<feature type="binding site" evidence="11">
    <location>
        <position position="439"/>
    </location>
    <ligand>
        <name>Zn(2+)</name>
        <dbReference type="ChEBI" id="CHEBI:29105"/>
    </ligand>
</feature>
<evidence type="ECO:0000256" key="8">
    <source>
        <dbReference type="ARBA" id="ARBA00023027"/>
    </source>
</evidence>
<dbReference type="InterPro" id="IPR004149">
    <property type="entry name" value="Znf_DNAligase_C4"/>
</dbReference>
<dbReference type="NCBIfam" id="TIGR00575">
    <property type="entry name" value="dnlj"/>
    <property type="match status" value="1"/>
</dbReference>
<dbReference type="InterPro" id="IPR013839">
    <property type="entry name" value="DNAligase_adenylation"/>
</dbReference>
<dbReference type="PROSITE" id="PS01055">
    <property type="entry name" value="DNA_LIGASE_N1"/>
    <property type="match status" value="1"/>
</dbReference>
<comment type="function">
    <text evidence="1 11">DNA ligase that catalyzes the formation of phosphodiester linkages between 5'-phosphoryl and 3'-hydroxyl groups in double-stranded DNA using NAD as a coenzyme and as the energy source for the reaction. It is essential for DNA replication and repair of damaged DNA.</text>
</comment>
<keyword evidence="11" id="KW-0464">Manganese</keyword>
<keyword evidence="7 11" id="KW-0460">Magnesium</keyword>
<proteinExistence type="inferred from homology"/>
<name>A0ABP9UU83_9BACT</name>
<dbReference type="InterPro" id="IPR018239">
    <property type="entry name" value="DNA_ligase_AS"/>
</dbReference>
<feature type="active site" description="N6-AMP-lysine intermediate" evidence="11">
    <location>
        <position position="141"/>
    </location>
</feature>
<dbReference type="Gene3D" id="3.30.470.30">
    <property type="entry name" value="DNA ligase/mRNA capping enzyme"/>
    <property type="match status" value="1"/>
</dbReference>
<dbReference type="InterPro" id="IPR001679">
    <property type="entry name" value="DNA_ligase"/>
</dbReference>
<dbReference type="PROSITE" id="PS01056">
    <property type="entry name" value="DNA_LIGASE_N2"/>
    <property type="match status" value="1"/>
</dbReference>
<sequence length="763" mass="84069">MDDLFTHAATKSENDPAARMAQLAKELDHHNKLYYQEATPEISDAEYDKLYRELEDLEKAHPELADPNSPTKRVGGAPLDAFESVEHLIPMLSIDDVFELSDEQLEQEPEGTPRETELIAFYKRLQKNLGQEHIPVTVEPKLDGVAVSLVYRNGKLDYAATRGDGKRGDLITENVRTIRSIPLTLTGDAPELLEVRGEIFMPNSAFAKMNEERDEAGLQTFANPRNATAGTLKQLDSREVAKRPLAFLAHGLGAYDGPELATEDAFHALLDELSIPRNHPVWHAENLEVLLKAVTQLNEERHGYDYATDGAVVKALSRADREKLGFTSRAPRWAAAYKFLPEQAETLLKDITIQVGRTGVLTPVAELEPVLVSGTTVSRATLHNQDEIDRKDVRIGDHVIIEKAGEIIPAVVKVLTEKRSSDSQPYSLFNAVDGKCPSCHGPISKEEGMVAWRCTNFACPAQAVTGIKQFASRKALDIDGVGTSVAEAVVRDGLVKTPLDLFKLDLLTLTELNLGTKFEPRLFGEKRASKVLESLEAAKSKPLSLWLYAMGIRNIGESAAQEVSRLHEKLTDIPNSEILKLNAERGLKDNWVKQNPVNPQKESISSQEKERRKKIADEYKPRIKELNEILAEYQISPELGGVASQSLLDFFQSEAGMVVLNKLASLQINPASSNYQPKPSQSSTISSPVSGRTFVITGTLSRPRPEFKKQIEALGGKVSGSISGKTDYLLAGENAGSKLDKAEKLGVKVLDEESYLSLINSSQ</sequence>
<dbReference type="SMART" id="SM00292">
    <property type="entry name" value="BRCT"/>
    <property type="match status" value="1"/>
</dbReference>
<dbReference type="Pfam" id="PF00533">
    <property type="entry name" value="BRCT"/>
    <property type="match status" value="1"/>
</dbReference>
<dbReference type="NCBIfam" id="NF005932">
    <property type="entry name" value="PRK07956.1"/>
    <property type="match status" value="1"/>
</dbReference>
<dbReference type="InterPro" id="IPR033136">
    <property type="entry name" value="DNA_ligase_CS"/>
</dbReference>
<dbReference type="EC" id="6.5.1.2" evidence="11 12"/>
<accession>A0ABP9UU83</accession>
<dbReference type="Gene3D" id="1.10.287.610">
    <property type="entry name" value="Helix hairpin bin"/>
    <property type="match status" value="1"/>
</dbReference>
<keyword evidence="4 11" id="KW-0479">Metal-binding</keyword>
<reference evidence="15 16" key="1">
    <citation type="submission" date="2024-02" db="EMBL/GenBank/DDBJ databases">
        <title>Rubritalea halochordaticola NBRC 107102.</title>
        <authorList>
            <person name="Ichikawa N."/>
            <person name="Katano-Makiyama Y."/>
            <person name="Hidaka K."/>
        </authorList>
    </citation>
    <scope>NUCLEOTIDE SEQUENCE [LARGE SCALE GENOMIC DNA]</scope>
    <source>
        <strain evidence="15 16">NBRC 107102</strain>
    </source>
</reference>
<feature type="compositionally biased region" description="Polar residues" evidence="13">
    <location>
        <begin position="592"/>
        <end position="606"/>
    </location>
</feature>
<keyword evidence="3 11" id="KW-0235">DNA replication</keyword>
<dbReference type="SUPFAM" id="SSF52113">
    <property type="entry name" value="BRCT domain"/>
    <property type="match status" value="1"/>
</dbReference>
<feature type="domain" description="BRCT" evidence="14">
    <location>
        <begin position="684"/>
        <end position="763"/>
    </location>
</feature>
<dbReference type="SMART" id="SM00532">
    <property type="entry name" value="LIGANc"/>
    <property type="match status" value="1"/>
</dbReference>
<dbReference type="Gene3D" id="2.40.50.140">
    <property type="entry name" value="Nucleic acid-binding proteins"/>
    <property type="match status" value="1"/>
</dbReference>
<feature type="binding site" evidence="11">
    <location>
        <begin position="44"/>
        <end position="48"/>
    </location>
    <ligand>
        <name>NAD(+)</name>
        <dbReference type="ChEBI" id="CHEBI:57540"/>
    </ligand>
</feature>
<feature type="binding site" evidence="11">
    <location>
        <position position="314"/>
    </location>
    <ligand>
        <name>NAD(+)</name>
        <dbReference type="ChEBI" id="CHEBI:57540"/>
    </ligand>
</feature>
<evidence type="ECO:0000256" key="7">
    <source>
        <dbReference type="ARBA" id="ARBA00022842"/>
    </source>
</evidence>
<feature type="binding site" evidence="11">
    <location>
        <position position="436"/>
    </location>
    <ligand>
        <name>Zn(2+)</name>
        <dbReference type="ChEBI" id="CHEBI:29105"/>
    </ligand>
</feature>
<dbReference type="CDD" id="cd00114">
    <property type="entry name" value="LIGANc"/>
    <property type="match status" value="1"/>
</dbReference>
<dbReference type="PANTHER" id="PTHR23389">
    <property type="entry name" value="CHROMOSOME TRANSMISSION FIDELITY FACTOR 18"/>
    <property type="match status" value="1"/>
</dbReference>
<keyword evidence="2 11" id="KW-0436">Ligase</keyword>
<dbReference type="Pfam" id="PF03119">
    <property type="entry name" value="DNA_ligase_ZBD"/>
    <property type="match status" value="1"/>
</dbReference>
<evidence type="ECO:0000256" key="9">
    <source>
        <dbReference type="ARBA" id="ARBA00023204"/>
    </source>
</evidence>
<feature type="binding site" evidence="11">
    <location>
        <position position="139"/>
    </location>
    <ligand>
        <name>NAD(+)</name>
        <dbReference type="ChEBI" id="CHEBI:57540"/>
    </ligand>
</feature>
<dbReference type="Gene3D" id="3.40.50.10190">
    <property type="entry name" value="BRCT domain"/>
    <property type="match status" value="1"/>
</dbReference>
<dbReference type="RefSeq" id="WP_346187033.1">
    <property type="nucleotide sequence ID" value="NZ_BAABRL010000001.1"/>
</dbReference>
<dbReference type="Gene3D" id="6.20.10.30">
    <property type="match status" value="1"/>
</dbReference>
<feature type="binding site" evidence="11">
    <location>
        <begin position="93"/>
        <end position="94"/>
    </location>
    <ligand>
        <name>NAD(+)</name>
        <dbReference type="ChEBI" id="CHEBI:57540"/>
    </ligand>
</feature>
<dbReference type="GO" id="GO:0016874">
    <property type="term" value="F:ligase activity"/>
    <property type="evidence" value="ECO:0007669"/>
    <property type="project" value="UniProtKB-KW"/>
</dbReference>
<dbReference type="Proteomes" id="UP001424741">
    <property type="component" value="Unassembled WGS sequence"/>
</dbReference>
<feature type="binding site" evidence="11">
    <location>
        <position position="162"/>
    </location>
    <ligand>
        <name>NAD(+)</name>
        <dbReference type="ChEBI" id="CHEBI:57540"/>
    </ligand>
</feature>
<dbReference type="InterPro" id="IPR013840">
    <property type="entry name" value="DNAligase_N"/>
</dbReference>
<keyword evidence="5 11" id="KW-0227">DNA damage</keyword>
<dbReference type="SUPFAM" id="SSF50249">
    <property type="entry name" value="Nucleic acid-binding proteins"/>
    <property type="match status" value="1"/>
</dbReference>
<dbReference type="PIRSF" id="PIRSF001604">
    <property type="entry name" value="LigA"/>
    <property type="match status" value="1"/>
</dbReference>
<feature type="binding site" evidence="11">
    <location>
        <position position="459"/>
    </location>
    <ligand>
        <name>Zn(2+)</name>
        <dbReference type="ChEBI" id="CHEBI:29105"/>
    </ligand>
</feature>
<feature type="region of interest" description="Disordered" evidence="13">
    <location>
        <begin position="592"/>
        <end position="614"/>
    </location>
</feature>
<keyword evidence="9 11" id="KW-0234">DNA repair</keyword>
<evidence type="ECO:0000256" key="6">
    <source>
        <dbReference type="ARBA" id="ARBA00022833"/>
    </source>
</evidence>
<dbReference type="Pfam" id="PF03120">
    <property type="entry name" value="OB_DNA_ligase"/>
    <property type="match status" value="1"/>
</dbReference>
<evidence type="ECO:0000256" key="4">
    <source>
        <dbReference type="ARBA" id="ARBA00022723"/>
    </source>
</evidence>
<dbReference type="PANTHER" id="PTHR23389:SF9">
    <property type="entry name" value="DNA LIGASE"/>
    <property type="match status" value="1"/>
</dbReference>
<dbReference type="SUPFAM" id="SSF47781">
    <property type="entry name" value="RuvA domain 2-like"/>
    <property type="match status" value="1"/>
</dbReference>
<feature type="binding site" evidence="11">
    <location>
        <position position="454"/>
    </location>
    <ligand>
        <name>Zn(2+)</name>
        <dbReference type="ChEBI" id="CHEBI:29105"/>
    </ligand>
</feature>
<evidence type="ECO:0000256" key="1">
    <source>
        <dbReference type="ARBA" id="ARBA00004067"/>
    </source>
</evidence>
<evidence type="ECO:0000313" key="15">
    <source>
        <dbReference type="EMBL" id="GAA5493980.1"/>
    </source>
</evidence>
<keyword evidence="8 11" id="KW-0520">NAD</keyword>
<dbReference type="InterPro" id="IPR036420">
    <property type="entry name" value="BRCT_dom_sf"/>
</dbReference>
<dbReference type="Gene3D" id="1.10.150.20">
    <property type="entry name" value="5' to 3' exonuclease, C-terminal subdomain"/>
    <property type="match status" value="2"/>
</dbReference>
<evidence type="ECO:0000256" key="10">
    <source>
        <dbReference type="ARBA" id="ARBA00034005"/>
    </source>
</evidence>
<dbReference type="SUPFAM" id="SSF56091">
    <property type="entry name" value="DNA ligase/mRNA capping enzyme, catalytic domain"/>
    <property type="match status" value="1"/>
</dbReference>
<comment type="catalytic activity">
    <reaction evidence="10 11 12">
        <text>NAD(+) + (deoxyribonucleotide)n-3'-hydroxyl + 5'-phospho-(deoxyribonucleotide)m = (deoxyribonucleotide)n+m + AMP + beta-nicotinamide D-nucleotide.</text>
        <dbReference type="EC" id="6.5.1.2"/>
    </reaction>
</comment>
<evidence type="ECO:0000256" key="12">
    <source>
        <dbReference type="RuleBase" id="RU000618"/>
    </source>
</evidence>
<evidence type="ECO:0000256" key="3">
    <source>
        <dbReference type="ARBA" id="ARBA00022705"/>
    </source>
</evidence>
<feature type="binding site" evidence="11">
    <location>
        <position position="338"/>
    </location>
    <ligand>
        <name>NAD(+)</name>
        <dbReference type="ChEBI" id="CHEBI:57540"/>
    </ligand>
</feature>
<dbReference type="InterPro" id="IPR012340">
    <property type="entry name" value="NA-bd_OB-fold"/>
</dbReference>
<dbReference type="InterPro" id="IPR004150">
    <property type="entry name" value="NAD_DNA_ligase_OB"/>
</dbReference>
<dbReference type="Pfam" id="PF01653">
    <property type="entry name" value="DNA_ligase_aden"/>
    <property type="match status" value="1"/>
</dbReference>
<evidence type="ECO:0000256" key="2">
    <source>
        <dbReference type="ARBA" id="ARBA00022598"/>
    </source>
</evidence>
<evidence type="ECO:0000256" key="13">
    <source>
        <dbReference type="SAM" id="MobiDB-lite"/>
    </source>
</evidence>
<evidence type="ECO:0000256" key="11">
    <source>
        <dbReference type="HAMAP-Rule" id="MF_01588"/>
    </source>
</evidence>
<keyword evidence="16" id="KW-1185">Reference proteome</keyword>
<dbReference type="InterPro" id="IPR010994">
    <property type="entry name" value="RuvA_2-like"/>
</dbReference>
<evidence type="ECO:0000313" key="16">
    <source>
        <dbReference type="Proteomes" id="UP001424741"/>
    </source>
</evidence>
<organism evidence="15 16">
    <name type="scientific">Rubritalea halochordaticola</name>
    <dbReference type="NCBI Taxonomy" id="714537"/>
    <lineage>
        <taxon>Bacteria</taxon>
        <taxon>Pseudomonadati</taxon>
        <taxon>Verrucomicrobiota</taxon>
        <taxon>Verrucomicrobiia</taxon>
        <taxon>Verrucomicrobiales</taxon>
        <taxon>Rubritaleaceae</taxon>
        <taxon>Rubritalea</taxon>
    </lineage>
</organism>
<feature type="binding site" evidence="11">
    <location>
        <position position="198"/>
    </location>
    <ligand>
        <name>NAD(+)</name>
        <dbReference type="ChEBI" id="CHEBI:57540"/>
    </ligand>
</feature>
<dbReference type="HAMAP" id="MF_01588">
    <property type="entry name" value="DNA_ligase_A"/>
    <property type="match status" value="1"/>
</dbReference>
<dbReference type="EMBL" id="BAABRL010000001">
    <property type="protein sequence ID" value="GAA5493980.1"/>
    <property type="molecule type" value="Genomic_DNA"/>
</dbReference>
<comment type="caution">
    <text evidence="15">The sequence shown here is derived from an EMBL/GenBank/DDBJ whole genome shotgun (WGS) entry which is preliminary data.</text>
</comment>
<dbReference type="InterPro" id="IPR001357">
    <property type="entry name" value="BRCT_dom"/>
</dbReference>
<evidence type="ECO:0000256" key="5">
    <source>
        <dbReference type="ARBA" id="ARBA00022763"/>
    </source>
</evidence>